<organism evidence="1 2">
    <name type="scientific">Kribbella antiqua</name>
    <dbReference type="NCBI Taxonomy" id="2512217"/>
    <lineage>
        <taxon>Bacteria</taxon>
        <taxon>Bacillati</taxon>
        <taxon>Actinomycetota</taxon>
        <taxon>Actinomycetes</taxon>
        <taxon>Propionibacteriales</taxon>
        <taxon>Kribbellaceae</taxon>
        <taxon>Kribbella</taxon>
    </lineage>
</organism>
<reference evidence="1 2" key="1">
    <citation type="journal article" date="2015" name="Stand. Genomic Sci.">
        <title>Genomic Encyclopedia of Bacterial and Archaeal Type Strains, Phase III: the genomes of soil and plant-associated and newly described type strains.</title>
        <authorList>
            <person name="Whitman W.B."/>
            <person name="Woyke T."/>
            <person name="Klenk H.P."/>
            <person name="Zhou Y."/>
            <person name="Lilburn T.G."/>
            <person name="Beck B.J."/>
            <person name="De Vos P."/>
            <person name="Vandamme P."/>
            <person name="Eisen J.A."/>
            <person name="Garrity G."/>
            <person name="Hugenholtz P."/>
            <person name="Kyrpides N.C."/>
        </authorList>
    </citation>
    <scope>NUCLEOTIDE SEQUENCE [LARGE SCALE GENOMIC DNA]</scope>
    <source>
        <strain evidence="1 2">VKM Ac-2541</strain>
    </source>
</reference>
<sequence>MTIATPHHAGQLMWAAASTGDSSRPGRDAAIDVAAGEMTVQGAELPRALGYLRQHLLMTEIEVCDAKERLAYFARIKSLRLDEVFVEDVETWPAAFEALVEAALSDQLSVVLVPSMLHFAVLGPPSNIKQHFEYITRTHVLAATELLSYRPGEAAS</sequence>
<keyword evidence="2" id="KW-1185">Reference proteome</keyword>
<evidence type="ECO:0000313" key="1">
    <source>
        <dbReference type="EMBL" id="TCO38147.1"/>
    </source>
</evidence>
<dbReference type="AlphaFoldDB" id="A0A4R2I2T0"/>
<dbReference type="Proteomes" id="UP000295573">
    <property type="component" value="Unassembled WGS sequence"/>
</dbReference>
<proteinExistence type="predicted"/>
<dbReference type="EMBL" id="SLWR01000021">
    <property type="protein sequence ID" value="TCO38147.1"/>
    <property type="molecule type" value="Genomic_DNA"/>
</dbReference>
<protein>
    <submittedName>
        <fullName evidence="1">Uncharacterized protein</fullName>
    </submittedName>
</protein>
<evidence type="ECO:0000313" key="2">
    <source>
        <dbReference type="Proteomes" id="UP000295573"/>
    </source>
</evidence>
<comment type="caution">
    <text evidence="1">The sequence shown here is derived from an EMBL/GenBank/DDBJ whole genome shotgun (WGS) entry which is preliminary data.</text>
</comment>
<gene>
    <name evidence="1" type="ORF">EV646_12160</name>
</gene>
<accession>A0A4R2I2T0</accession>
<name>A0A4R2I2T0_9ACTN</name>